<evidence type="ECO:0008006" key="3">
    <source>
        <dbReference type="Google" id="ProtNLM"/>
    </source>
</evidence>
<dbReference type="Proteomes" id="UP000239471">
    <property type="component" value="Unassembled WGS sequence"/>
</dbReference>
<dbReference type="NCBIfam" id="TIGR04223">
    <property type="entry name" value="quorum_AgrD"/>
    <property type="match status" value="1"/>
</dbReference>
<keyword evidence="2" id="KW-1185">Reference proteome</keyword>
<organism evidence="1 2">
    <name type="scientific">Clostridium vincentii</name>
    <dbReference type="NCBI Taxonomy" id="52704"/>
    <lineage>
        <taxon>Bacteria</taxon>
        <taxon>Bacillati</taxon>
        <taxon>Bacillota</taxon>
        <taxon>Clostridia</taxon>
        <taxon>Eubacteriales</taxon>
        <taxon>Clostridiaceae</taxon>
        <taxon>Clostridium</taxon>
    </lineage>
</organism>
<dbReference type="AlphaFoldDB" id="A0A2T0BH51"/>
<name>A0A2T0BH51_9CLOT</name>
<gene>
    <name evidence="1" type="ORF">CLVI_10400</name>
</gene>
<proteinExistence type="predicted"/>
<evidence type="ECO:0000313" key="1">
    <source>
        <dbReference type="EMBL" id="PRR83241.1"/>
    </source>
</evidence>
<sequence>MKTSEKDSVFLKKLATGFIKLGDIHANKFSTLSFFYEPKIPTNLLKSNK</sequence>
<dbReference type="EMBL" id="PVXQ01000008">
    <property type="protein sequence ID" value="PRR83241.1"/>
    <property type="molecule type" value="Genomic_DNA"/>
</dbReference>
<dbReference type="RefSeq" id="WP_106059060.1">
    <property type="nucleotide sequence ID" value="NZ_PVXQ01000008.1"/>
</dbReference>
<dbReference type="OrthoDB" id="10001734at2"/>
<dbReference type="InterPro" id="IPR009229">
    <property type="entry name" value="AgrD"/>
</dbReference>
<reference evidence="1 2" key="1">
    <citation type="submission" date="2018-03" db="EMBL/GenBank/DDBJ databases">
        <title>Genome sequence of Clostridium vincentii DSM 10228.</title>
        <authorList>
            <person name="Poehlein A."/>
            <person name="Daniel R."/>
        </authorList>
    </citation>
    <scope>NUCLEOTIDE SEQUENCE [LARGE SCALE GENOMIC DNA]</scope>
    <source>
        <strain evidence="1 2">DSM 10228</strain>
    </source>
</reference>
<evidence type="ECO:0000313" key="2">
    <source>
        <dbReference type="Proteomes" id="UP000239471"/>
    </source>
</evidence>
<accession>A0A2T0BH51</accession>
<protein>
    <recommendedName>
        <fullName evidence="3">Cyclic lactone autoinducer peptide</fullName>
    </recommendedName>
</protein>
<comment type="caution">
    <text evidence="1">The sequence shown here is derived from an EMBL/GenBank/DDBJ whole genome shotgun (WGS) entry which is preliminary data.</text>
</comment>